<dbReference type="RefSeq" id="WP_013622507.1">
    <property type="nucleotide sequence ID" value="NC_015167.1"/>
</dbReference>
<feature type="transmembrane region" description="Helical" evidence="1">
    <location>
        <begin position="60"/>
        <end position="81"/>
    </location>
</feature>
<evidence type="ECO:0000313" key="2">
    <source>
        <dbReference type="EMBL" id="ADY30764.1"/>
    </source>
</evidence>
<feature type="transmembrane region" description="Helical" evidence="1">
    <location>
        <begin position="119"/>
        <end position="140"/>
    </location>
</feature>
<keyword evidence="3" id="KW-1185">Reference proteome</keyword>
<dbReference type="AlphaFoldDB" id="F0RCA0"/>
<keyword evidence="1" id="KW-0472">Membrane</keyword>
<accession>F0RCA0</accession>
<dbReference type="STRING" id="867900.Celly_2947"/>
<evidence type="ECO:0000256" key="1">
    <source>
        <dbReference type="SAM" id="Phobius"/>
    </source>
</evidence>
<dbReference type="Proteomes" id="UP000007487">
    <property type="component" value="Chromosome"/>
</dbReference>
<dbReference type="KEGG" id="cly:Celly_2947"/>
<feature type="transmembrane region" description="Helical" evidence="1">
    <location>
        <begin position="12"/>
        <end position="34"/>
    </location>
</feature>
<feature type="transmembrane region" description="Helical" evidence="1">
    <location>
        <begin position="88"/>
        <end position="107"/>
    </location>
</feature>
<gene>
    <name evidence="2" type="ordered locus">Celly_2947</name>
</gene>
<name>F0RCA0_CELLC</name>
<protein>
    <recommendedName>
        <fullName evidence="4">Sugar transporter</fullName>
    </recommendedName>
</protein>
<sequence>MTNASTTSKIPTWFYIIAVVALIWNCMGVVAYLAEAFMSDEIFSSLTKEVQELYNKRPSWVTGAYAIAVFGGVLASMLLLLRKKLAKTVFLISLAGVIAQNVYTFVISDALNVLGTSSIYFPIVIVVIAVLLFLFSNYATKKGWLA</sequence>
<organism evidence="2 3">
    <name type="scientific">Cellulophaga lytica (strain ATCC 23178 / DSM 7489 / JCM 8516 / NBRC 14961 / NCIMB 1423 / VKM B-1433 / Cy l20)</name>
    <dbReference type="NCBI Taxonomy" id="867900"/>
    <lineage>
        <taxon>Bacteria</taxon>
        <taxon>Pseudomonadati</taxon>
        <taxon>Bacteroidota</taxon>
        <taxon>Flavobacteriia</taxon>
        <taxon>Flavobacteriales</taxon>
        <taxon>Flavobacteriaceae</taxon>
        <taxon>Cellulophaga</taxon>
    </lineage>
</organism>
<evidence type="ECO:0008006" key="4">
    <source>
        <dbReference type="Google" id="ProtNLM"/>
    </source>
</evidence>
<proteinExistence type="predicted"/>
<dbReference type="eggNOG" id="ENOG5032RJD">
    <property type="taxonomic scope" value="Bacteria"/>
</dbReference>
<dbReference type="HOGENOM" id="CLU_127076_0_0_10"/>
<keyword evidence="1" id="KW-0812">Transmembrane</keyword>
<evidence type="ECO:0000313" key="3">
    <source>
        <dbReference type="Proteomes" id="UP000007487"/>
    </source>
</evidence>
<dbReference type="EMBL" id="CP002534">
    <property type="protein sequence ID" value="ADY30764.1"/>
    <property type="molecule type" value="Genomic_DNA"/>
</dbReference>
<reference evidence="2 3" key="1">
    <citation type="journal article" date="2011" name="Stand. Genomic Sci.">
        <title>Complete genome sequence of Cellulophaga lytica type strain (LIM- 21).</title>
        <authorList>
            <person name="Pati A."/>
            <person name="Abt B."/>
            <person name="Teshima H."/>
            <person name="Nolan M."/>
            <person name="Lapidus A."/>
            <person name="Lucas S."/>
            <person name="Hammon N."/>
            <person name="Deshpande S."/>
            <person name="Cheng J.F."/>
            <person name="Tapia R."/>
            <person name="Han C."/>
            <person name="Goodwin L."/>
            <person name="Pitluck S."/>
            <person name="Liolios K."/>
            <person name="Pagani I."/>
            <person name="Mavromatis K."/>
            <person name="Ovchinikova G."/>
            <person name="Chen A."/>
            <person name="Palaniappan K."/>
            <person name="Land M."/>
            <person name="Hauser L."/>
            <person name="Jeffries C.D."/>
            <person name="Detter J.C."/>
            <person name="Brambilla E.M."/>
            <person name="Kannan K.P."/>
            <person name="Rohde M."/>
            <person name="Spring S."/>
            <person name="Goker M."/>
            <person name="Woyke T."/>
            <person name="Bristow J."/>
            <person name="Eisen J.A."/>
            <person name="Markowitz V."/>
            <person name="Hugenholtz P."/>
            <person name="Kyrpides N.C."/>
            <person name="Klenk H.P."/>
            <person name="Ivanova N."/>
        </authorList>
    </citation>
    <scope>NUCLEOTIDE SEQUENCE [LARGE SCALE GENOMIC DNA]</scope>
    <source>
        <strain evidence="3">ATCC 23178 / DSM 7489 / JCM 8516 / NBRC 14961 / NCIMB 1423 / VKM B-1433 / Cy l20</strain>
    </source>
</reference>
<dbReference type="OrthoDB" id="1143964at2"/>
<keyword evidence="1" id="KW-1133">Transmembrane helix</keyword>